<comment type="caution">
    <text evidence="1">The sequence shown here is derived from an EMBL/GenBank/DDBJ whole genome shotgun (WGS) entry which is preliminary data.</text>
</comment>
<evidence type="ECO:0000313" key="1">
    <source>
        <dbReference type="EMBL" id="MFD0622892.1"/>
    </source>
</evidence>
<proteinExistence type="predicted"/>
<gene>
    <name evidence="1" type="ORF">ACFQ2K_08720</name>
</gene>
<sequence length="138" mass="14694">MTGTRKNVGMPPRSRNQRLPAACDAPTAIAASSLVSPLPISCQNNRSTLRRSDGLPGDFIGDLPVSSFIQPAGLPINTSTIEVLRRPVESAQYTSAAFAQVCDLHGIRRSMGRVGSSHDCHSLRTGSRKDRVVPAVSV</sequence>
<protein>
    <submittedName>
        <fullName evidence="1">Uncharacterized protein</fullName>
    </submittedName>
</protein>
<name>A0ABW2WN74_9ACTN</name>
<dbReference type="EMBL" id="JBHTGL010000008">
    <property type="protein sequence ID" value="MFD0622892.1"/>
    <property type="molecule type" value="Genomic_DNA"/>
</dbReference>
<keyword evidence="2" id="KW-1185">Reference proteome</keyword>
<dbReference type="Proteomes" id="UP001596915">
    <property type="component" value="Unassembled WGS sequence"/>
</dbReference>
<organism evidence="1 2">
    <name type="scientific">Streptomyces sanglieri</name>
    <dbReference type="NCBI Taxonomy" id="193460"/>
    <lineage>
        <taxon>Bacteria</taxon>
        <taxon>Bacillati</taxon>
        <taxon>Actinomycetota</taxon>
        <taxon>Actinomycetes</taxon>
        <taxon>Kitasatosporales</taxon>
        <taxon>Streptomycetaceae</taxon>
        <taxon>Streptomyces</taxon>
    </lineage>
</organism>
<evidence type="ECO:0000313" key="2">
    <source>
        <dbReference type="Proteomes" id="UP001596915"/>
    </source>
</evidence>
<reference evidence="2" key="1">
    <citation type="journal article" date="2019" name="Int. J. Syst. Evol. Microbiol.">
        <title>The Global Catalogue of Microorganisms (GCM) 10K type strain sequencing project: providing services to taxonomists for standard genome sequencing and annotation.</title>
        <authorList>
            <consortium name="The Broad Institute Genomics Platform"/>
            <consortium name="The Broad Institute Genome Sequencing Center for Infectious Disease"/>
            <person name="Wu L."/>
            <person name="Ma J."/>
        </authorList>
    </citation>
    <scope>NUCLEOTIDE SEQUENCE [LARGE SCALE GENOMIC DNA]</scope>
    <source>
        <strain evidence="2">JCM 12607</strain>
    </source>
</reference>
<accession>A0ABW2WN74</accession>